<organism evidence="1 2">
    <name type="scientific">Trichuris muris</name>
    <name type="common">Mouse whipworm</name>
    <dbReference type="NCBI Taxonomy" id="70415"/>
    <lineage>
        <taxon>Eukaryota</taxon>
        <taxon>Metazoa</taxon>
        <taxon>Ecdysozoa</taxon>
        <taxon>Nematoda</taxon>
        <taxon>Enoplea</taxon>
        <taxon>Dorylaimia</taxon>
        <taxon>Trichinellida</taxon>
        <taxon>Trichuridae</taxon>
        <taxon>Trichuris</taxon>
    </lineage>
</organism>
<dbReference type="Proteomes" id="UP000046395">
    <property type="component" value="Unassembled WGS sequence"/>
</dbReference>
<reference evidence="2" key="1">
    <citation type="submission" date="2019-12" db="UniProtKB">
        <authorList>
            <consortium name="WormBaseParasite"/>
        </authorList>
    </citation>
    <scope>IDENTIFICATION</scope>
</reference>
<protein>
    <submittedName>
        <fullName evidence="2">Uncharacterized protein</fullName>
    </submittedName>
</protein>
<keyword evidence="1" id="KW-1185">Reference proteome</keyword>
<dbReference type="AlphaFoldDB" id="A0A5S6Q4G4"/>
<sequence>MRLESLWRMNSWKEPQRECKPSFEPFGLCLGRHWTIEVSPWLPYSYKRVAALRHRTSETFWRFGLGLGIGKNYPCWIIDNTQTVQRYTAATFTLGLGLQRVWLRVIQPNTAFWPLPFGRRRLAAAVWPLPFGRQGHLAARGHLTARDIWLPP</sequence>
<evidence type="ECO:0000313" key="2">
    <source>
        <dbReference type="WBParaSite" id="TMUE_0000001847.1"/>
    </source>
</evidence>
<evidence type="ECO:0000313" key="1">
    <source>
        <dbReference type="Proteomes" id="UP000046395"/>
    </source>
</evidence>
<name>A0A5S6Q4G4_TRIMR</name>
<dbReference type="WBParaSite" id="TMUE_0000001847.1">
    <property type="protein sequence ID" value="TMUE_0000001847.1"/>
    <property type="gene ID" value="WBGene00297716"/>
</dbReference>
<accession>A0A5S6Q4G4</accession>
<proteinExistence type="predicted"/>